<proteinExistence type="predicted"/>
<dbReference type="OrthoDB" id="9995210at2759"/>
<reference evidence="3 4" key="1">
    <citation type="journal article" date="2017" name="Nat. Ecol. Evol.">
        <title>Scallop genome provides insights into evolution of bilaterian karyotype and development.</title>
        <authorList>
            <person name="Wang S."/>
            <person name="Zhang J."/>
            <person name="Jiao W."/>
            <person name="Li J."/>
            <person name="Xun X."/>
            <person name="Sun Y."/>
            <person name="Guo X."/>
            <person name="Huan P."/>
            <person name="Dong B."/>
            <person name="Zhang L."/>
            <person name="Hu X."/>
            <person name="Sun X."/>
            <person name="Wang J."/>
            <person name="Zhao C."/>
            <person name="Wang Y."/>
            <person name="Wang D."/>
            <person name="Huang X."/>
            <person name="Wang R."/>
            <person name="Lv J."/>
            <person name="Li Y."/>
            <person name="Zhang Z."/>
            <person name="Liu B."/>
            <person name="Lu W."/>
            <person name="Hui Y."/>
            <person name="Liang J."/>
            <person name="Zhou Z."/>
            <person name="Hou R."/>
            <person name="Li X."/>
            <person name="Liu Y."/>
            <person name="Li H."/>
            <person name="Ning X."/>
            <person name="Lin Y."/>
            <person name="Zhao L."/>
            <person name="Xing Q."/>
            <person name="Dou J."/>
            <person name="Li Y."/>
            <person name="Mao J."/>
            <person name="Guo H."/>
            <person name="Dou H."/>
            <person name="Li T."/>
            <person name="Mu C."/>
            <person name="Jiang W."/>
            <person name="Fu Q."/>
            <person name="Fu X."/>
            <person name="Miao Y."/>
            <person name="Liu J."/>
            <person name="Yu Q."/>
            <person name="Li R."/>
            <person name="Liao H."/>
            <person name="Li X."/>
            <person name="Kong Y."/>
            <person name="Jiang Z."/>
            <person name="Chourrout D."/>
            <person name="Li R."/>
            <person name="Bao Z."/>
        </authorList>
    </citation>
    <scope>NUCLEOTIDE SEQUENCE [LARGE SCALE GENOMIC DNA]</scope>
    <source>
        <strain evidence="3 4">PY_sf001</strain>
    </source>
</reference>
<dbReference type="PROSITE" id="PS50088">
    <property type="entry name" value="ANK_REPEAT"/>
    <property type="match status" value="2"/>
</dbReference>
<evidence type="ECO:0000313" key="4">
    <source>
        <dbReference type="Proteomes" id="UP000242188"/>
    </source>
</evidence>
<dbReference type="SMART" id="SM00248">
    <property type="entry name" value="ANK"/>
    <property type="match status" value="6"/>
</dbReference>
<keyword evidence="1" id="KW-0040">ANK repeat</keyword>
<sequence length="725" mass="82628">MPSEPGFDVENTAQKLYGYIKHGDFRNVQETLDPITDRAVVRAIEDRFIGRHTDTDPVNLAIKQREEKIAIYLVEKAFSTDRVHQWPDRSCDQWCYYEHGPDKCKAEFTAVDHSEKENLYKLTKRIKEISQGQRHPGDGLVISTVQHHMVGQQPMEESKSPRYERPMPAYETKSRKTAADEAREKIQKYGRKYVDTNGNTLLHLNIRKPQVYTYVFANGGVPVNIQNKGGDSALHLAVREGLYETAEALVQCSADIALRNFMGQTPIDEAEGPIKKMLEKFQPGVVEAMCGNYRHFERILRILAWASLSSKVKEEKTLMELAIMRSEEDPQVQNCVRILKGYRTSSRLIHAVLCENMDLARDIIEKEKDWKTNIRFMDRTGKTLLSHAVEANNIDLVRLLVDRGGAKVNAIRVRESGMVEETVPLFHKCLKAGLNPEIAKFLNARMDIKERLEKDKNGNTAVLRAIEEDVSPKLVHWLIDTSSGSCLVERNKDGLTPRELALAQKNDPIVKVIDRYISQKPTNIPKYASHLCHERDTLDVVDETTGKTLGEMVQEEKKIKLKFQKFEADAEKISSAAANGDLDELKNLYTANYVDRNGYTVLTRAIVFHKYDICKHLCTVRPELRSIPDNMNRYPLHYAYSLPANVCMKYVCLLLEKNPESIESKVDMMGRCAAEYKDLRETVEIQTMLYDAMTLDVLGKRGPPLGSWPEGAKRTPPDRHVIGHS</sequence>
<dbReference type="SUPFAM" id="SSF48403">
    <property type="entry name" value="Ankyrin repeat"/>
    <property type="match status" value="2"/>
</dbReference>
<name>A0A210QW69_MIZYE</name>
<evidence type="ECO:0000313" key="3">
    <source>
        <dbReference type="EMBL" id="OWF53007.1"/>
    </source>
</evidence>
<protein>
    <submittedName>
        <fullName evidence="3">Ankyrin repeat domain-containing protein 53</fullName>
    </submittedName>
</protein>
<dbReference type="AlphaFoldDB" id="A0A210QW69"/>
<feature type="compositionally biased region" description="Basic and acidic residues" evidence="2">
    <location>
        <begin position="711"/>
        <end position="725"/>
    </location>
</feature>
<dbReference type="Gene3D" id="1.25.40.20">
    <property type="entry name" value="Ankyrin repeat-containing domain"/>
    <property type="match status" value="3"/>
</dbReference>
<dbReference type="InterPro" id="IPR036770">
    <property type="entry name" value="Ankyrin_rpt-contain_sf"/>
</dbReference>
<gene>
    <name evidence="3" type="ORF">KP79_PYT18661</name>
</gene>
<feature type="region of interest" description="Disordered" evidence="2">
    <location>
        <begin position="706"/>
        <end position="725"/>
    </location>
</feature>
<dbReference type="InterPro" id="IPR002110">
    <property type="entry name" value="Ankyrin_rpt"/>
</dbReference>
<comment type="caution">
    <text evidence="3">The sequence shown here is derived from an EMBL/GenBank/DDBJ whole genome shotgun (WGS) entry which is preliminary data.</text>
</comment>
<dbReference type="PANTHER" id="PTHR24118">
    <property type="entry name" value="POTE ANKYRIN DOMAIN"/>
    <property type="match status" value="1"/>
</dbReference>
<dbReference type="EMBL" id="NEDP02001544">
    <property type="protein sequence ID" value="OWF53007.1"/>
    <property type="molecule type" value="Genomic_DNA"/>
</dbReference>
<feature type="repeat" description="ANK" evidence="1">
    <location>
        <begin position="229"/>
        <end position="261"/>
    </location>
</feature>
<accession>A0A210QW69</accession>
<feature type="repeat" description="ANK" evidence="1">
    <location>
        <begin position="380"/>
        <end position="404"/>
    </location>
</feature>
<evidence type="ECO:0000256" key="1">
    <source>
        <dbReference type="PROSITE-ProRule" id="PRU00023"/>
    </source>
</evidence>
<evidence type="ECO:0000256" key="2">
    <source>
        <dbReference type="SAM" id="MobiDB-lite"/>
    </source>
</evidence>
<dbReference type="PROSITE" id="PS50297">
    <property type="entry name" value="ANK_REP_REGION"/>
    <property type="match status" value="2"/>
</dbReference>
<keyword evidence="4" id="KW-1185">Reference proteome</keyword>
<dbReference type="Proteomes" id="UP000242188">
    <property type="component" value="Unassembled WGS sequence"/>
</dbReference>
<organism evidence="3 4">
    <name type="scientific">Mizuhopecten yessoensis</name>
    <name type="common">Japanese scallop</name>
    <name type="synonym">Patinopecten yessoensis</name>
    <dbReference type="NCBI Taxonomy" id="6573"/>
    <lineage>
        <taxon>Eukaryota</taxon>
        <taxon>Metazoa</taxon>
        <taxon>Spiralia</taxon>
        <taxon>Lophotrochozoa</taxon>
        <taxon>Mollusca</taxon>
        <taxon>Bivalvia</taxon>
        <taxon>Autobranchia</taxon>
        <taxon>Pteriomorphia</taxon>
        <taxon>Pectinida</taxon>
        <taxon>Pectinoidea</taxon>
        <taxon>Pectinidae</taxon>
        <taxon>Mizuhopecten</taxon>
    </lineage>
</organism>
<dbReference type="Pfam" id="PF00023">
    <property type="entry name" value="Ank"/>
    <property type="match status" value="2"/>
</dbReference>
<dbReference type="PANTHER" id="PTHR24118:SF99">
    <property type="entry name" value="POTE ANKYRIN DOMAIN FAMILY MEMBER 3C-RELATED"/>
    <property type="match status" value="1"/>
</dbReference>